<dbReference type="GO" id="GO:0005524">
    <property type="term" value="F:ATP binding"/>
    <property type="evidence" value="ECO:0007669"/>
    <property type="project" value="InterPro"/>
</dbReference>
<evidence type="ECO:0000256" key="2">
    <source>
        <dbReference type="ARBA" id="ARBA00012727"/>
    </source>
</evidence>
<dbReference type="PANTHER" id="PTHR45674:SF4">
    <property type="entry name" value="DNA LIGASE 1"/>
    <property type="match status" value="1"/>
</dbReference>
<feature type="domain" description="DNA ligase ATP-dependent C-terminal" evidence="7">
    <location>
        <begin position="213"/>
        <end position="325"/>
    </location>
</feature>
<evidence type="ECO:0000256" key="5">
    <source>
        <dbReference type="SAM" id="MobiDB-lite"/>
    </source>
</evidence>
<dbReference type="GO" id="GO:0003910">
    <property type="term" value="F:DNA ligase (ATP) activity"/>
    <property type="evidence" value="ECO:0007669"/>
    <property type="project" value="UniProtKB-EC"/>
</dbReference>
<feature type="compositionally biased region" description="Pro residues" evidence="5">
    <location>
        <begin position="1"/>
        <end position="10"/>
    </location>
</feature>
<name>A0A132NFF0_9ACTN</name>
<evidence type="ECO:0000313" key="9">
    <source>
        <dbReference type="EMBL" id="KWX08687.1"/>
    </source>
</evidence>
<dbReference type="SUPFAM" id="SSF56091">
    <property type="entry name" value="DNA ligase/mRNA capping enzyme, catalytic domain"/>
    <property type="match status" value="1"/>
</dbReference>
<feature type="region of interest" description="Disordered" evidence="5">
    <location>
        <begin position="265"/>
        <end position="289"/>
    </location>
</feature>
<dbReference type="RefSeq" id="WP_067070936.1">
    <property type="nucleotide sequence ID" value="NZ_JYIJ01000018.1"/>
</dbReference>
<dbReference type="Pfam" id="PF01068">
    <property type="entry name" value="DNA_ligase_A_M"/>
    <property type="match status" value="1"/>
</dbReference>
<evidence type="ECO:0000313" key="11">
    <source>
        <dbReference type="Proteomes" id="UP000070659"/>
    </source>
</evidence>
<evidence type="ECO:0000259" key="6">
    <source>
        <dbReference type="Pfam" id="PF01068"/>
    </source>
</evidence>
<dbReference type="PATRIC" id="fig|1469144.8.peg.2311"/>
<comment type="catalytic activity">
    <reaction evidence="4">
        <text>ATP + (deoxyribonucleotide)n-3'-hydroxyl + 5'-phospho-(deoxyribonucleotide)m = (deoxyribonucleotide)n+m + AMP + diphosphate.</text>
        <dbReference type="EC" id="6.5.1.1"/>
    </reaction>
</comment>
<comment type="caution">
    <text evidence="9">The sequence shown here is derived from an EMBL/GenBank/DDBJ whole genome shotgun (WGS) entry which is preliminary data.</text>
</comment>
<evidence type="ECO:0000256" key="1">
    <source>
        <dbReference type="ARBA" id="ARBA00007572"/>
    </source>
</evidence>
<dbReference type="EMBL" id="JYIK01000951">
    <property type="protein sequence ID" value="KWX08687.1"/>
    <property type="molecule type" value="Genomic_DNA"/>
</dbReference>
<reference evidence="9 11" key="1">
    <citation type="submission" date="2015-02" db="EMBL/GenBank/DDBJ databases">
        <title>Physiological reanalysis, assessment of diazotrophy, and genome sequences of multiple isolates of Streptomyces thermoautotrophicus.</title>
        <authorList>
            <person name="MacKellar D.C."/>
            <person name="Lieber L."/>
            <person name="Norman J."/>
            <person name="Bolger A."/>
            <person name="Tobin C."/>
            <person name="Murray J.W."/>
            <person name="Prell J."/>
        </authorList>
    </citation>
    <scope>NUCLEOTIDE SEQUENCE [LARGE SCALE GENOMIC DNA]</scope>
    <source>
        <strain evidence="9 11">UBT1</strain>
    </source>
</reference>
<dbReference type="EMBL" id="JYIJ01000018">
    <property type="protein sequence ID" value="KWX00380.1"/>
    <property type="molecule type" value="Genomic_DNA"/>
</dbReference>
<sequence length="355" mass="40449">MRLPVMPPVRPMRARPVPSLPPPDSHPAGLVYEPRWDGLRCLVFRDRDEVELGSRRSLTRYFPEVVQAAREALPERCVVDGVIVVRSGARLDFGALANRIHPAASRIRRLAAQTPAWFIAFDLLALGEEGLLEVPFGERRRRLVEALGRAGDPVYVAPATTDYGTARRWLEVFEDGVVAKPRDVPYRPDERVLYEVRHERTADCVIAGYRWHRQVVGSLLLGLFAEDGRLWHVGVADGFSMIRRRELVEELSGYRLHDGEEHPWAGWENPERHAGEDPPDALPGPERDLPWTPVRPELVCEVAYDRLEGRRFRQAARFRRLRPDRDARSCTYAQLARPVRFDIAELLVTGRVDGS</sequence>
<feature type="region of interest" description="Disordered" evidence="5">
    <location>
        <begin position="1"/>
        <end position="25"/>
    </location>
</feature>
<dbReference type="PANTHER" id="PTHR45674">
    <property type="entry name" value="DNA LIGASE 1/3 FAMILY MEMBER"/>
    <property type="match status" value="1"/>
</dbReference>
<dbReference type="CDD" id="cd07905">
    <property type="entry name" value="Adenylation_DNA_ligase_LigC"/>
    <property type="match status" value="1"/>
</dbReference>
<dbReference type="SUPFAM" id="SSF50249">
    <property type="entry name" value="Nucleic acid-binding proteins"/>
    <property type="match status" value="1"/>
</dbReference>
<dbReference type="Gene3D" id="2.40.50.140">
    <property type="entry name" value="Nucleic acid-binding proteins"/>
    <property type="match status" value="1"/>
</dbReference>
<dbReference type="GO" id="GO:0006281">
    <property type="term" value="P:DNA repair"/>
    <property type="evidence" value="ECO:0007669"/>
    <property type="project" value="InterPro"/>
</dbReference>
<dbReference type="NCBIfam" id="NF006078">
    <property type="entry name" value="PRK08224.1"/>
    <property type="match status" value="1"/>
</dbReference>
<feature type="domain" description="ATP-dependent DNA ligase family profile" evidence="6">
    <location>
        <begin position="26"/>
        <end position="191"/>
    </location>
</feature>
<dbReference type="InterPro" id="IPR044119">
    <property type="entry name" value="Adenylation_LigC-like"/>
</dbReference>
<proteinExistence type="inferred from homology"/>
<keyword evidence="3 9" id="KW-0436">Ligase</keyword>
<dbReference type="InterPro" id="IPR012340">
    <property type="entry name" value="NA-bd_OB-fold"/>
</dbReference>
<evidence type="ECO:0000259" key="7">
    <source>
        <dbReference type="Pfam" id="PF04679"/>
    </source>
</evidence>
<dbReference type="InterPro" id="IPR012309">
    <property type="entry name" value="DNA_ligase_ATP-dep_C"/>
</dbReference>
<evidence type="ECO:0000256" key="3">
    <source>
        <dbReference type="ARBA" id="ARBA00022598"/>
    </source>
</evidence>
<evidence type="ECO:0000313" key="8">
    <source>
        <dbReference type="EMBL" id="KWX00380.1"/>
    </source>
</evidence>
<comment type="similarity">
    <text evidence="1">Belongs to the ATP-dependent DNA ligase family.</text>
</comment>
<protein>
    <recommendedName>
        <fullName evidence="2">DNA ligase (ATP)</fullName>
        <ecNumber evidence="2">6.5.1.1</ecNumber>
    </recommendedName>
</protein>
<dbReference type="EC" id="6.5.1.1" evidence="2"/>
<reference evidence="10" key="2">
    <citation type="submission" date="2015-02" db="EMBL/GenBank/DDBJ databases">
        <title>Physiological reanalysis, assessment of diazotrophy, and genome sequences of multiple isolates of Streptomyces thermoautotrophicus.</title>
        <authorList>
            <person name="MacKellar D.C."/>
            <person name="Lieber L."/>
            <person name="Norman J."/>
            <person name="Bolger A."/>
            <person name="Tobin C."/>
            <person name="Murray J.W."/>
            <person name="Friesen M."/>
            <person name="Prell J."/>
        </authorList>
    </citation>
    <scope>NUCLEOTIDE SEQUENCE [LARGE SCALE GENOMIC DNA]</scope>
    <source>
        <strain evidence="10">UBT1</strain>
    </source>
</reference>
<dbReference type="AlphaFoldDB" id="A0A132NFF0"/>
<dbReference type="Gene3D" id="3.30.470.30">
    <property type="entry name" value="DNA ligase/mRNA capping enzyme"/>
    <property type="match status" value="1"/>
</dbReference>
<feature type="compositionally biased region" description="Basic and acidic residues" evidence="5">
    <location>
        <begin position="265"/>
        <end position="276"/>
    </location>
</feature>
<accession>A0A132NFF0</accession>
<gene>
    <name evidence="8" type="ORF">TH66_16380</name>
    <name evidence="9" type="ORF">TR74_13835</name>
</gene>
<evidence type="ECO:0000256" key="4">
    <source>
        <dbReference type="ARBA" id="ARBA00034003"/>
    </source>
</evidence>
<dbReference type="Proteomes" id="UP000070659">
    <property type="component" value="Unassembled WGS sequence"/>
</dbReference>
<dbReference type="Proteomes" id="UP000070598">
    <property type="component" value="Unassembled WGS sequence"/>
</dbReference>
<dbReference type="Pfam" id="PF04679">
    <property type="entry name" value="DNA_ligase_A_C"/>
    <property type="match status" value="1"/>
</dbReference>
<evidence type="ECO:0000313" key="10">
    <source>
        <dbReference type="Proteomes" id="UP000070598"/>
    </source>
</evidence>
<dbReference type="GO" id="GO:0006310">
    <property type="term" value="P:DNA recombination"/>
    <property type="evidence" value="ECO:0007669"/>
    <property type="project" value="InterPro"/>
</dbReference>
<dbReference type="InterPro" id="IPR012310">
    <property type="entry name" value="DNA_ligase_ATP-dep_cent"/>
</dbReference>
<organism evidence="9 10">
    <name type="scientific">Carbonactinospora thermoautotrophica</name>
    <dbReference type="NCBI Taxonomy" id="1469144"/>
    <lineage>
        <taxon>Bacteria</taxon>
        <taxon>Bacillati</taxon>
        <taxon>Actinomycetota</taxon>
        <taxon>Actinomycetes</taxon>
        <taxon>Kitasatosporales</taxon>
        <taxon>Carbonactinosporaceae</taxon>
        <taxon>Carbonactinospora</taxon>
    </lineage>
</organism>
<dbReference type="InterPro" id="IPR050191">
    <property type="entry name" value="ATP-dep_DNA_ligase"/>
</dbReference>